<dbReference type="PROSITE" id="PS50293">
    <property type="entry name" value="TPR_REGION"/>
    <property type="match status" value="1"/>
</dbReference>
<evidence type="ECO:0000256" key="2">
    <source>
        <dbReference type="SAM" id="Phobius"/>
    </source>
</evidence>
<gene>
    <name evidence="5" type="ORF">SAMN05661053_1521</name>
</gene>
<feature type="transmembrane region" description="Helical" evidence="2">
    <location>
        <begin position="134"/>
        <end position="152"/>
    </location>
</feature>
<dbReference type="PROSITE" id="PS50005">
    <property type="entry name" value="TPR"/>
    <property type="match status" value="1"/>
</dbReference>
<dbReference type="Gene3D" id="1.25.40.10">
    <property type="entry name" value="Tetratricopeptide repeat domain"/>
    <property type="match status" value="1"/>
</dbReference>
<organism evidence="5 6">
    <name type="scientific">Fibrobacter succinogenes</name>
    <name type="common">Bacteroides succinogenes</name>
    <dbReference type="NCBI Taxonomy" id="833"/>
    <lineage>
        <taxon>Bacteria</taxon>
        <taxon>Pseudomonadati</taxon>
        <taxon>Fibrobacterota</taxon>
        <taxon>Fibrobacteria</taxon>
        <taxon>Fibrobacterales</taxon>
        <taxon>Fibrobacteraceae</taxon>
        <taxon>Fibrobacter</taxon>
    </lineage>
</organism>
<keyword evidence="2" id="KW-0812">Transmembrane</keyword>
<keyword evidence="2" id="KW-0472">Membrane</keyword>
<dbReference type="Proteomes" id="UP000255423">
    <property type="component" value="Unassembled WGS sequence"/>
</dbReference>
<evidence type="ECO:0000259" key="4">
    <source>
        <dbReference type="SMART" id="SM00287"/>
    </source>
</evidence>
<sequence>MKNFKQIILTIAAALLLTSAASAADKCNGLEAGTKAYNENDFERAIDEWRTCVDEGIVNADLYYNLGNAYYRSGKLGFAIFYYKSALRLHPSDDDIQHNLNFAQTKTRDKEGDEEENPILEGLMDLHHALSLKSQMNISLVLFWAIALMILARRFVNGSRGKNICTGVVFGMSVILCTIGASALYKMYTLETDITGVVTASSADVTSAPSDKSQTLNTLSEGTSFEVIGEQGNFAEIRLGEKIRGFVKLSEVGIVK</sequence>
<feature type="domain" description="SH3b" evidence="4">
    <location>
        <begin position="193"/>
        <end position="256"/>
    </location>
</feature>
<dbReference type="SUPFAM" id="SSF48452">
    <property type="entry name" value="TPR-like"/>
    <property type="match status" value="1"/>
</dbReference>
<feature type="signal peptide" evidence="3">
    <location>
        <begin position="1"/>
        <end position="23"/>
    </location>
</feature>
<evidence type="ECO:0000256" key="3">
    <source>
        <dbReference type="SAM" id="SignalP"/>
    </source>
</evidence>
<dbReference type="SMART" id="SM00028">
    <property type="entry name" value="TPR"/>
    <property type="match status" value="1"/>
</dbReference>
<proteinExistence type="predicted"/>
<keyword evidence="3" id="KW-0732">Signal</keyword>
<protein>
    <submittedName>
        <fullName evidence="5">Complement inhibitor SCIN</fullName>
    </submittedName>
</protein>
<dbReference type="InterPro" id="IPR019734">
    <property type="entry name" value="TPR_rpt"/>
</dbReference>
<dbReference type="RefSeq" id="WP_109572702.1">
    <property type="nucleotide sequence ID" value="NZ_UHJL01000002.1"/>
</dbReference>
<dbReference type="SMART" id="SM00287">
    <property type="entry name" value="SH3b"/>
    <property type="match status" value="1"/>
</dbReference>
<reference evidence="5 6" key="1">
    <citation type="submission" date="2017-08" db="EMBL/GenBank/DDBJ databases">
        <authorList>
            <person name="de Groot N.N."/>
        </authorList>
    </citation>
    <scope>NUCLEOTIDE SEQUENCE [LARGE SCALE GENOMIC DNA]</scope>
    <source>
        <strain evidence="5 6">HM2</strain>
    </source>
</reference>
<dbReference type="AlphaFoldDB" id="A0A380S5V7"/>
<dbReference type="InterPro" id="IPR003646">
    <property type="entry name" value="SH3-like_bac-type"/>
</dbReference>
<feature type="chain" id="PRO_5016988207" evidence="3">
    <location>
        <begin position="24"/>
        <end position="256"/>
    </location>
</feature>
<dbReference type="EMBL" id="UHJL01000002">
    <property type="protein sequence ID" value="SUQ24128.1"/>
    <property type="molecule type" value="Genomic_DNA"/>
</dbReference>
<feature type="repeat" description="TPR" evidence="1">
    <location>
        <begin position="60"/>
        <end position="93"/>
    </location>
</feature>
<keyword evidence="1" id="KW-0802">TPR repeat</keyword>
<dbReference type="Pfam" id="PF00515">
    <property type="entry name" value="TPR_1"/>
    <property type="match status" value="1"/>
</dbReference>
<accession>A0A380S5V7</accession>
<dbReference type="Gene3D" id="2.30.30.40">
    <property type="entry name" value="SH3 Domains"/>
    <property type="match status" value="1"/>
</dbReference>
<name>A0A380S5V7_FIBSU</name>
<evidence type="ECO:0000256" key="1">
    <source>
        <dbReference type="PROSITE-ProRule" id="PRU00339"/>
    </source>
</evidence>
<keyword evidence="2" id="KW-1133">Transmembrane helix</keyword>
<feature type="transmembrane region" description="Helical" evidence="2">
    <location>
        <begin position="164"/>
        <end position="185"/>
    </location>
</feature>
<evidence type="ECO:0000313" key="5">
    <source>
        <dbReference type="EMBL" id="SUQ24128.1"/>
    </source>
</evidence>
<dbReference type="InterPro" id="IPR011990">
    <property type="entry name" value="TPR-like_helical_dom_sf"/>
</dbReference>
<evidence type="ECO:0000313" key="6">
    <source>
        <dbReference type="Proteomes" id="UP000255423"/>
    </source>
</evidence>